<dbReference type="InterPro" id="IPR000878">
    <property type="entry name" value="4pyrrol_Mease"/>
</dbReference>
<keyword evidence="6" id="KW-0949">S-adenosyl-L-methionine</keyword>
<evidence type="ECO:0000313" key="12">
    <source>
        <dbReference type="EMBL" id="AAC06540.1"/>
    </source>
</evidence>
<dbReference type="CDD" id="cd11642">
    <property type="entry name" value="SUMT"/>
    <property type="match status" value="1"/>
</dbReference>
<reference evidence="12 13" key="1">
    <citation type="journal article" date="1998" name="Nature">
        <title>The complete genome of the hyperthermophilic bacterium Aquifex aeolicus.</title>
        <authorList>
            <person name="Deckert G."/>
            <person name="Warren P.V."/>
            <person name="Gaasterland T."/>
            <person name="Young W.G."/>
            <person name="Lenox A.L."/>
            <person name="Graham D.E."/>
            <person name="Overbeek R."/>
            <person name="Snead M.A."/>
            <person name="Keller M."/>
            <person name="Aujay M."/>
            <person name="Huber R."/>
            <person name="Feldman R.A."/>
            <person name="Short J.M."/>
            <person name="Olson G.J."/>
            <person name="Swanson R.V."/>
        </authorList>
    </citation>
    <scope>NUCLEOTIDE SEQUENCE [LARGE SCALE GENOMIC DNA]</scope>
    <source>
        <strain evidence="12 13">VF5</strain>
    </source>
</reference>
<dbReference type="PANTHER" id="PTHR45790:SF3">
    <property type="entry name" value="S-ADENOSYL-L-METHIONINE-DEPENDENT UROPORPHYRINOGEN III METHYLTRANSFERASE, CHLOROPLASTIC"/>
    <property type="match status" value="1"/>
</dbReference>
<evidence type="ECO:0000256" key="4">
    <source>
        <dbReference type="ARBA" id="ARBA00022603"/>
    </source>
</evidence>
<dbReference type="FunFam" id="3.30.950.10:FF:000001">
    <property type="entry name" value="Siroheme synthase"/>
    <property type="match status" value="1"/>
</dbReference>
<evidence type="ECO:0000256" key="10">
    <source>
        <dbReference type="RuleBase" id="RU003960"/>
    </source>
</evidence>
<evidence type="ECO:0000256" key="7">
    <source>
        <dbReference type="ARBA" id="ARBA00023244"/>
    </source>
</evidence>
<dbReference type="InterPro" id="IPR035996">
    <property type="entry name" value="4pyrrol_Methylase_sf"/>
</dbReference>
<dbReference type="Gene3D" id="3.30.950.10">
    <property type="entry name" value="Methyltransferase, Cobalt-precorrin-4 Transmethylase, Domain 2"/>
    <property type="match status" value="1"/>
</dbReference>
<dbReference type="Gene3D" id="3.40.1010.10">
    <property type="entry name" value="Cobalt-precorrin-4 Transmethylase, Domain 1"/>
    <property type="match status" value="1"/>
</dbReference>
<evidence type="ECO:0000256" key="3">
    <source>
        <dbReference type="ARBA" id="ARBA00022573"/>
    </source>
</evidence>
<dbReference type="EnsemblBacteria" id="AAC06540">
    <property type="protein sequence ID" value="AAC06540"/>
    <property type="gene ID" value="aq_207"/>
</dbReference>
<dbReference type="PANTHER" id="PTHR45790">
    <property type="entry name" value="SIROHEME SYNTHASE-RELATED"/>
    <property type="match status" value="1"/>
</dbReference>
<comment type="similarity">
    <text evidence="1 10">Belongs to the precorrin methyltransferase family.</text>
</comment>
<dbReference type="InterPro" id="IPR003043">
    <property type="entry name" value="Uropor_MeTrfase_CS"/>
</dbReference>
<dbReference type="SUPFAM" id="SSF53790">
    <property type="entry name" value="Tetrapyrrole methylase"/>
    <property type="match status" value="1"/>
</dbReference>
<keyword evidence="3" id="KW-0169">Cobalamin biosynthesis</keyword>
<dbReference type="STRING" id="224324.aq_207"/>
<dbReference type="AlphaFoldDB" id="O66584"/>
<dbReference type="OrthoDB" id="9815856at2"/>
<dbReference type="InParanoid" id="O66584"/>
<protein>
    <recommendedName>
        <fullName evidence="2">uroporphyrinogen-III C-methyltransferase</fullName>
        <ecNumber evidence="2">2.1.1.107</ecNumber>
    </recommendedName>
</protein>
<dbReference type="GO" id="GO:0032259">
    <property type="term" value="P:methylation"/>
    <property type="evidence" value="ECO:0007669"/>
    <property type="project" value="UniProtKB-KW"/>
</dbReference>
<proteinExistence type="inferred from homology"/>
<dbReference type="FunCoup" id="O66584">
    <property type="interactions" value="203"/>
</dbReference>
<dbReference type="PROSITE" id="PS00839">
    <property type="entry name" value="SUMT_1"/>
    <property type="match status" value="1"/>
</dbReference>
<dbReference type="NCBIfam" id="TIGR01469">
    <property type="entry name" value="cobA_cysG_Cterm"/>
    <property type="match status" value="1"/>
</dbReference>
<gene>
    <name evidence="12" type="primary">cobA</name>
    <name evidence="12" type="ordered locus">aq_207</name>
</gene>
<evidence type="ECO:0000256" key="9">
    <source>
        <dbReference type="ARBA" id="ARBA00060548"/>
    </source>
</evidence>
<dbReference type="EC" id="2.1.1.107" evidence="2"/>
<dbReference type="InterPro" id="IPR014777">
    <property type="entry name" value="4pyrrole_Mease_sub1"/>
</dbReference>
<dbReference type="Proteomes" id="UP000000798">
    <property type="component" value="Chromosome"/>
</dbReference>
<evidence type="ECO:0000256" key="2">
    <source>
        <dbReference type="ARBA" id="ARBA00012162"/>
    </source>
</evidence>
<dbReference type="eggNOG" id="COG0007">
    <property type="taxonomic scope" value="Bacteria"/>
</dbReference>
<dbReference type="RefSeq" id="WP_010880082.1">
    <property type="nucleotide sequence ID" value="NC_000918.1"/>
</dbReference>
<dbReference type="FunFam" id="3.40.1010.10:FF:000001">
    <property type="entry name" value="Siroheme synthase"/>
    <property type="match status" value="1"/>
</dbReference>
<evidence type="ECO:0000256" key="8">
    <source>
        <dbReference type="ARBA" id="ARBA00025705"/>
    </source>
</evidence>
<evidence type="ECO:0000313" key="13">
    <source>
        <dbReference type="Proteomes" id="UP000000798"/>
    </source>
</evidence>
<keyword evidence="4 10" id="KW-0489">Methyltransferase</keyword>
<keyword evidence="7" id="KW-0627">Porphyrin biosynthesis</keyword>
<dbReference type="InterPro" id="IPR006366">
    <property type="entry name" value="CobA/CysG_C"/>
</dbReference>
<keyword evidence="13" id="KW-1185">Reference proteome</keyword>
<dbReference type="GO" id="GO:0009236">
    <property type="term" value="P:cobalamin biosynthetic process"/>
    <property type="evidence" value="ECO:0007669"/>
    <property type="project" value="UniProtKB-KW"/>
</dbReference>
<dbReference type="InterPro" id="IPR014776">
    <property type="entry name" value="4pyrrole_Mease_sub2"/>
</dbReference>
<comment type="pathway">
    <text evidence="9">Cofactor biosynthesis; adenosylcobalamin biosynthesis; precorrin-2 from uroporphyrinogen III: step 1/1.</text>
</comment>
<keyword evidence="5 10" id="KW-0808">Transferase</keyword>
<comment type="pathway">
    <text evidence="8">Porphyrin-containing compound metabolism; siroheme biosynthesis; precorrin-2 from uroporphyrinogen III: step 1/1.</text>
</comment>
<dbReference type="KEGG" id="aae:aq_207"/>
<dbReference type="Pfam" id="PF00590">
    <property type="entry name" value="TP_methylase"/>
    <property type="match status" value="1"/>
</dbReference>
<evidence type="ECO:0000256" key="5">
    <source>
        <dbReference type="ARBA" id="ARBA00022679"/>
    </source>
</evidence>
<dbReference type="EMBL" id="AE000657">
    <property type="protein sequence ID" value="AAC06540.1"/>
    <property type="molecule type" value="Genomic_DNA"/>
</dbReference>
<dbReference type="GO" id="GO:0019354">
    <property type="term" value="P:siroheme biosynthetic process"/>
    <property type="evidence" value="ECO:0000318"/>
    <property type="project" value="GO_Central"/>
</dbReference>
<dbReference type="InterPro" id="IPR050161">
    <property type="entry name" value="Siro_Cobalamin_biosynth"/>
</dbReference>
<dbReference type="NCBIfam" id="NF004790">
    <property type="entry name" value="PRK06136.1"/>
    <property type="match status" value="1"/>
</dbReference>
<dbReference type="HOGENOM" id="CLU_011276_7_0_0"/>
<evidence type="ECO:0000256" key="6">
    <source>
        <dbReference type="ARBA" id="ARBA00022691"/>
    </source>
</evidence>
<feature type="domain" description="Tetrapyrrole methylase" evidence="11">
    <location>
        <begin position="3"/>
        <end position="209"/>
    </location>
</feature>
<name>O66584_AQUAE</name>
<organism evidence="12 13">
    <name type="scientific">Aquifex aeolicus (strain VF5)</name>
    <dbReference type="NCBI Taxonomy" id="224324"/>
    <lineage>
        <taxon>Bacteria</taxon>
        <taxon>Pseudomonadati</taxon>
        <taxon>Aquificota</taxon>
        <taxon>Aquificia</taxon>
        <taxon>Aquificales</taxon>
        <taxon>Aquificaceae</taxon>
        <taxon>Aquifex</taxon>
    </lineage>
</organism>
<evidence type="ECO:0000256" key="1">
    <source>
        <dbReference type="ARBA" id="ARBA00005879"/>
    </source>
</evidence>
<dbReference type="GO" id="GO:0004851">
    <property type="term" value="F:uroporphyrin-III C-methyltransferase activity"/>
    <property type="evidence" value="ECO:0000318"/>
    <property type="project" value="GO_Central"/>
</dbReference>
<dbReference type="PIR" id="D70319">
    <property type="entry name" value="D70319"/>
</dbReference>
<evidence type="ECO:0000259" key="11">
    <source>
        <dbReference type="Pfam" id="PF00590"/>
    </source>
</evidence>
<accession>O66584</accession>
<dbReference type="PROSITE" id="PS00840">
    <property type="entry name" value="SUMT_2"/>
    <property type="match status" value="1"/>
</dbReference>
<dbReference type="PATRIC" id="fig|224324.8.peg.175"/>
<sequence length="244" mass="26808">MGKVYLIGAGPGDPELLTLKAYRILRKADVVLYDALVNREILHFARQDSLKIYVGKRDGKHSLPQEEINELLHRFALSYKIVVRLKGGDPFVFGRGGEELLYLKSRGVEVEIVPGITSAISAPSSAFIPVTHRGIASSFAVVTGHPNREIKWEDLVNIDTLVVLMGVKNREKIARELIGAGRNPDEPVAFIEKATTPEQREVFSTLKEVAQNPPEVNPPAVMVVGKVVEIGAKVLCERIIGVTL</sequence>